<evidence type="ECO:0000259" key="18">
    <source>
        <dbReference type="PROSITE" id="PS51215"/>
    </source>
</evidence>
<evidence type="ECO:0000313" key="20">
    <source>
        <dbReference type="Proteomes" id="UP000215902"/>
    </source>
</evidence>
<keyword evidence="7" id="KW-0479">Metal-binding</keyword>
<evidence type="ECO:0000256" key="7">
    <source>
        <dbReference type="ARBA" id="ARBA00022723"/>
    </source>
</evidence>
<keyword evidence="3" id="KW-0158">Chromosome</keyword>
<dbReference type="GO" id="GO:0140938">
    <property type="term" value="F:histone H3 methyltransferase activity"/>
    <property type="evidence" value="ECO:0007669"/>
    <property type="project" value="UniProtKB-ARBA"/>
</dbReference>
<dbReference type="Proteomes" id="UP000215902">
    <property type="component" value="Unassembled WGS sequence"/>
</dbReference>
<dbReference type="Pfam" id="PF17982">
    <property type="entry name" value="C5HCH"/>
    <property type="match status" value="1"/>
</dbReference>
<feature type="region of interest" description="Disordered" evidence="14">
    <location>
        <begin position="147"/>
        <end position="166"/>
    </location>
</feature>
<accession>A0A267FDY7</accession>
<feature type="compositionally biased region" description="Polar residues" evidence="14">
    <location>
        <begin position="1097"/>
        <end position="1106"/>
    </location>
</feature>
<dbReference type="InterPro" id="IPR055198">
    <property type="entry name" value="NSD_PHD"/>
</dbReference>
<dbReference type="Pfam" id="PF17907">
    <property type="entry name" value="AWS"/>
    <property type="match status" value="1"/>
</dbReference>
<dbReference type="PROSITE" id="PS51215">
    <property type="entry name" value="AWS"/>
    <property type="match status" value="1"/>
</dbReference>
<dbReference type="GO" id="GO:0032259">
    <property type="term" value="P:methylation"/>
    <property type="evidence" value="ECO:0007669"/>
    <property type="project" value="UniProtKB-KW"/>
</dbReference>
<dbReference type="PROSITE" id="PS50812">
    <property type="entry name" value="PWWP"/>
    <property type="match status" value="1"/>
</dbReference>
<reference evidence="19 20" key="1">
    <citation type="submission" date="2017-06" db="EMBL/GenBank/DDBJ databases">
        <title>A platform for efficient transgenesis in Macrostomum lignano, a flatworm model organism for stem cell research.</title>
        <authorList>
            <person name="Berezikov E."/>
        </authorList>
    </citation>
    <scope>NUCLEOTIDE SEQUENCE [LARGE SCALE GENOMIC DNA]</scope>
    <source>
        <strain evidence="19">DV1</strain>
        <tissue evidence="19">Whole organism</tissue>
    </source>
</reference>
<evidence type="ECO:0000259" key="17">
    <source>
        <dbReference type="PROSITE" id="PS50868"/>
    </source>
</evidence>
<keyword evidence="10" id="KW-0862">Zinc</keyword>
<evidence type="ECO:0000259" key="15">
    <source>
        <dbReference type="PROSITE" id="PS50280"/>
    </source>
</evidence>
<dbReference type="InterPro" id="IPR050777">
    <property type="entry name" value="SET2_Histone-Lys_MeTrsfase"/>
</dbReference>
<evidence type="ECO:0000259" key="16">
    <source>
        <dbReference type="PROSITE" id="PS50812"/>
    </source>
</evidence>
<gene>
    <name evidence="19" type="ORF">BOX15_Mlig018572g1</name>
</gene>
<feature type="compositionally biased region" description="Low complexity" evidence="14">
    <location>
        <begin position="884"/>
        <end position="896"/>
    </location>
</feature>
<dbReference type="InterPro" id="IPR001965">
    <property type="entry name" value="Znf_PHD"/>
</dbReference>
<evidence type="ECO:0000256" key="10">
    <source>
        <dbReference type="ARBA" id="ARBA00022833"/>
    </source>
</evidence>
<evidence type="ECO:0000256" key="3">
    <source>
        <dbReference type="ARBA" id="ARBA00022454"/>
    </source>
</evidence>
<evidence type="ECO:0000256" key="5">
    <source>
        <dbReference type="ARBA" id="ARBA00022679"/>
    </source>
</evidence>
<dbReference type="Gene3D" id="2.30.30.140">
    <property type="match status" value="1"/>
</dbReference>
<dbReference type="SMART" id="SM00317">
    <property type="entry name" value="SET"/>
    <property type="match status" value="1"/>
</dbReference>
<keyword evidence="12" id="KW-0804">Transcription</keyword>
<feature type="domain" description="PWWP" evidence="16">
    <location>
        <begin position="445"/>
        <end position="518"/>
    </location>
</feature>
<evidence type="ECO:0000256" key="1">
    <source>
        <dbReference type="ARBA" id="ARBA00004123"/>
    </source>
</evidence>
<dbReference type="InterPro" id="IPR006560">
    <property type="entry name" value="AWS_dom"/>
</dbReference>
<feature type="domain" description="SET" evidence="15">
    <location>
        <begin position="699"/>
        <end position="817"/>
    </location>
</feature>
<dbReference type="InterPro" id="IPR059153">
    <property type="entry name" value="NSD_PHD-1st"/>
</dbReference>
<dbReference type="FunFam" id="3.30.40.10:FF:000025">
    <property type="entry name" value="Histone-lysine N-methyltransferase"/>
    <property type="match status" value="1"/>
</dbReference>
<dbReference type="GO" id="GO:0005634">
    <property type="term" value="C:nucleus"/>
    <property type="evidence" value="ECO:0007669"/>
    <property type="project" value="UniProtKB-SubCell"/>
</dbReference>
<sequence>MSGLCHVRFFGSVAETSWVPDDCNLIPFHSKSPKHFCIPGRIRPLWKAACKQAAAAAAAAANNSASAAAVAPAGEGDGEDSDALFDSVFDAVLAGAGGGGGRRCGQEPEDQSGPPLEFHRLSLAPRGVVRPAPNVCDVCEREAGDAAADSSGADSNEDAASEDGGGDATAVAACPNRCGRIGHSRCLASVCEGGACGSCTKGLPVRCFLCNSTAIPNGTVSDGDDGKAAVSRCRVRGCGRVYHTACVASVGGDSGTASGFRRTGRGSTGDGGGGLVCPQHECLTCRLGPPDQAIGSCNGIRLRMLRCVRCPAAYHAGQRCLPAGSRLLGSGKGYIVCPAHSKVGDPSTLDRCLACCQSGGEESDGSSAAVAENGSAKPSCGSSRRKSSNVASSTPSPPPQPPLLRCLRCPAAYHLACLPNGLEPVTAGNFVCSDCRPLGRLPPRYGDIVWAKLPALPDSWWPAELLHPNSQAAAATAAPSSAVVEEFGFSVRLFGDESSDFSDLPGVPAEGVLWITRSQVLDFDLAEACLGGDSGSDDQGDDKVAVLRRQAVQLARAARDSLRSARIRAADAALLPRQYRRRPAAADNGFDNSSSSTTTSDDEDDNNSNAAGRRLIKQQQPRRPPPFKLIKVNFPIGNARLIKPDVADLPRCECDPNSANPCGSDANCLNRALSYECHPSVCLAGERCQNRRFVTRAYPPQQVFRTSDGRGWGLRACAAIAKGDFVNEYVGDLIDPDEAQRRLEAASAAGVREFYMLTLDKQRVIDAGPRGNISRFLNHSCDPNLQACKWSVGGDLRIGLFALRDISPGEELTFNYRFQWFGDDGNGERQLACRCGAKNCAGFLGGAPEQPLPVASAGAAGPGVGGKRPRGRPRLHPVSGPPRSLSMTSSTSTTATEKMETGDGDGSTSTPNNAGSFGRGGWRRGRGVWRRGRGRGRGRGRPRGSLSNGWGGGGGGGGGGSSSGALRLAHENECFRCGDGGRLILCSKESCPKAYHADCLGLAKAPFGRWICPWHHCDDCGGPSSRLCSACTASYCDQHAHGRFAQSADNGTDGDGEDGGSLLCLDHSKDDIDKMDAGNGEAGEQLGSFGEAAAVADSSSGKENCQ</sequence>
<evidence type="ECO:0000256" key="12">
    <source>
        <dbReference type="ARBA" id="ARBA00023163"/>
    </source>
</evidence>
<dbReference type="EMBL" id="NIVC01001121">
    <property type="protein sequence ID" value="PAA72000.1"/>
    <property type="molecule type" value="Genomic_DNA"/>
</dbReference>
<dbReference type="SMART" id="SM00384">
    <property type="entry name" value="AT_hook"/>
    <property type="match status" value="2"/>
</dbReference>
<feature type="domain" description="AWS" evidence="18">
    <location>
        <begin position="647"/>
        <end position="697"/>
    </location>
</feature>
<evidence type="ECO:0000256" key="2">
    <source>
        <dbReference type="ARBA" id="ARBA00004286"/>
    </source>
</evidence>
<dbReference type="SMART" id="SM00570">
    <property type="entry name" value="AWS"/>
    <property type="match status" value="1"/>
</dbReference>
<evidence type="ECO:0008006" key="21">
    <source>
        <dbReference type="Google" id="ProtNLM"/>
    </source>
</evidence>
<dbReference type="Pfam" id="PF23011">
    <property type="entry name" value="PHD-1st_NSD"/>
    <property type="match status" value="1"/>
</dbReference>
<dbReference type="Pfam" id="PF23004">
    <property type="entry name" value="PHDvar_NSD"/>
    <property type="match status" value="2"/>
</dbReference>
<keyword evidence="20" id="KW-1185">Reference proteome</keyword>
<feature type="region of interest" description="Disordered" evidence="14">
    <location>
        <begin position="361"/>
        <end position="400"/>
    </location>
</feature>
<dbReference type="SUPFAM" id="SSF63748">
    <property type="entry name" value="Tudor/PWWP/MBT"/>
    <property type="match status" value="1"/>
</dbReference>
<feature type="region of interest" description="Disordered" evidence="14">
    <location>
        <begin position="1075"/>
        <end position="1106"/>
    </location>
</feature>
<dbReference type="InterPro" id="IPR055197">
    <property type="entry name" value="PHDvar_NSD"/>
</dbReference>
<keyword evidence="11" id="KW-0805">Transcription regulation</keyword>
<evidence type="ECO:0000256" key="8">
    <source>
        <dbReference type="ARBA" id="ARBA00022737"/>
    </source>
</evidence>
<keyword evidence="8" id="KW-0677">Repeat</keyword>
<evidence type="ECO:0000256" key="9">
    <source>
        <dbReference type="ARBA" id="ARBA00022771"/>
    </source>
</evidence>
<dbReference type="GO" id="GO:0005694">
    <property type="term" value="C:chromosome"/>
    <property type="evidence" value="ECO:0007669"/>
    <property type="project" value="UniProtKB-SubCell"/>
</dbReference>
<proteinExistence type="predicted"/>
<feature type="region of interest" description="Disordered" evidence="14">
    <location>
        <begin position="99"/>
        <end position="118"/>
    </location>
</feature>
<dbReference type="AlphaFoldDB" id="A0A267FDY7"/>
<protein>
    <recommendedName>
        <fullName evidence="21">Histone-lysine N-methyltransferase</fullName>
    </recommendedName>
</protein>
<feature type="domain" description="Post-SET" evidence="17">
    <location>
        <begin position="829"/>
        <end position="845"/>
    </location>
</feature>
<evidence type="ECO:0000256" key="6">
    <source>
        <dbReference type="ARBA" id="ARBA00022691"/>
    </source>
</evidence>
<evidence type="ECO:0000313" key="19">
    <source>
        <dbReference type="EMBL" id="PAA72000.1"/>
    </source>
</evidence>
<dbReference type="PROSITE" id="PS50868">
    <property type="entry name" value="POST_SET"/>
    <property type="match status" value="1"/>
</dbReference>
<dbReference type="GO" id="GO:0016279">
    <property type="term" value="F:protein-lysine N-methyltransferase activity"/>
    <property type="evidence" value="ECO:0007669"/>
    <property type="project" value="UniProtKB-ARBA"/>
</dbReference>
<feature type="compositionally biased region" description="Polar residues" evidence="14">
    <location>
        <begin position="906"/>
        <end position="915"/>
    </location>
</feature>
<comment type="caution">
    <text evidence="19">The sequence shown here is derived from an EMBL/GenBank/DDBJ whole genome shotgun (WGS) entry which is preliminary data.</text>
</comment>
<dbReference type="STRING" id="282301.A0A267FDY7"/>
<dbReference type="InterPro" id="IPR013083">
    <property type="entry name" value="Znf_RING/FYVE/PHD"/>
</dbReference>
<comment type="subcellular location">
    <subcellularLocation>
        <location evidence="2">Chromosome</location>
    </subcellularLocation>
    <subcellularLocation>
        <location evidence="1">Nucleus</location>
    </subcellularLocation>
</comment>
<dbReference type="PANTHER" id="PTHR22884">
    <property type="entry name" value="SET DOMAIN PROTEINS"/>
    <property type="match status" value="1"/>
</dbReference>
<evidence type="ECO:0000256" key="14">
    <source>
        <dbReference type="SAM" id="MobiDB-lite"/>
    </source>
</evidence>
<dbReference type="CDD" id="cd15568">
    <property type="entry name" value="PHD5_NSD"/>
    <property type="match status" value="1"/>
</dbReference>
<dbReference type="InterPro" id="IPR041306">
    <property type="entry name" value="C5HCH"/>
</dbReference>
<dbReference type="Gene3D" id="2.170.270.10">
    <property type="entry name" value="SET domain"/>
    <property type="match status" value="1"/>
</dbReference>
<feature type="region of interest" description="Disordered" evidence="14">
    <location>
        <begin position="583"/>
        <end position="628"/>
    </location>
</feature>
<dbReference type="OrthoDB" id="422362at2759"/>
<keyword evidence="6" id="KW-0949">S-adenosyl-L-methionine</keyword>
<feature type="compositionally biased region" description="Acidic residues" evidence="14">
    <location>
        <begin position="155"/>
        <end position="165"/>
    </location>
</feature>
<keyword evidence="5" id="KW-0808">Transferase</keyword>
<keyword evidence="4" id="KW-0489">Methyltransferase</keyword>
<organism evidence="19 20">
    <name type="scientific">Macrostomum lignano</name>
    <dbReference type="NCBI Taxonomy" id="282301"/>
    <lineage>
        <taxon>Eukaryota</taxon>
        <taxon>Metazoa</taxon>
        <taxon>Spiralia</taxon>
        <taxon>Lophotrochozoa</taxon>
        <taxon>Platyhelminthes</taxon>
        <taxon>Rhabditophora</taxon>
        <taxon>Macrostomorpha</taxon>
        <taxon>Macrostomida</taxon>
        <taxon>Macrostomidae</taxon>
        <taxon>Macrostomum</taxon>
    </lineage>
</organism>
<dbReference type="PROSITE" id="PS50280">
    <property type="entry name" value="SET"/>
    <property type="match status" value="1"/>
</dbReference>
<evidence type="ECO:0000256" key="13">
    <source>
        <dbReference type="ARBA" id="ARBA00023242"/>
    </source>
</evidence>
<dbReference type="GO" id="GO:0008270">
    <property type="term" value="F:zinc ion binding"/>
    <property type="evidence" value="ECO:0007669"/>
    <property type="project" value="UniProtKB-KW"/>
</dbReference>
<dbReference type="SMART" id="SM00249">
    <property type="entry name" value="PHD"/>
    <property type="match status" value="4"/>
</dbReference>
<dbReference type="SUPFAM" id="SSF57903">
    <property type="entry name" value="FYVE/PHD zinc finger"/>
    <property type="match status" value="2"/>
</dbReference>
<name>A0A267FDY7_9PLAT</name>
<keyword evidence="13" id="KW-0539">Nucleus</keyword>
<dbReference type="Pfam" id="PF22908">
    <property type="entry name" value="PHD_NSD"/>
    <property type="match status" value="1"/>
</dbReference>
<evidence type="ECO:0000256" key="4">
    <source>
        <dbReference type="ARBA" id="ARBA00022603"/>
    </source>
</evidence>
<dbReference type="CDD" id="cd15566">
    <property type="entry name" value="PHD3_NSD"/>
    <property type="match status" value="1"/>
</dbReference>
<feature type="compositionally biased region" description="Basic residues" evidence="14">
    <location>
        <begin position="921"/>
        <end position="942"/>
    </location>
</feature>
<feature type="region of interest" description="Disordered" evidence="14">
    <location>
        <begin position="854"/>
        <end position="963"/>
    </location>
</feature>
<keyword evidence="9" id="KW-0863">Zinc-finger</keyword>
<evidence type="ECO:0000256" key="11">
    <source>
        <dbReference type="ARBA" id="ARBA00023015"/>
    </source>
</evidence>
<dbReference type="InterPro" id="IPR046341">
    <property type="entry name" value="SET_dom_sf"/>
</dbReference>
<dbReference type="SUPFAM" id="SSF82199">
    <property type="entry name" value="SET domain"/>
    <property type="match status" value="1"/>
</dbReference>
<dbReference type="InterPro" id="IPR003616">
    <property type="entry name" value="Post-SET_dom"/>
</dbReference>
<dbReference type="InterPro" id="IPR000313">
    <property type="entry name" value="PWWP_dom"/>
</dbReference>
<dbReference type="InterPro" id="IPR017956">
    <property type="entry name" value="AT_hook_DNA-bd_motif"/>
</dbReference>
<dbReference type="InterPro" id="IPR011011">
    <property type="entry name" value="Znf_FYVE_PHD"/>
</dbReference>
<dbReference type="Pfam" id="PF00856">
    <property type="entry name" value="SET"/>
    <property type="match status" value="1"/>
</dbReference>
<feature type="compositionally biased region" description="Gly residues" evidence="14">
    <location>
        <begin position="949"/>
        <end position="962"/>
    </location>
</feature>
<dbReference type="Gene3D" id="3.30.40.10">
    <property type="entry name" value="Zinc/RING finger domain, C3HC4 (zinc finger)"/>
    <property type="match status" value="3"/>
</dbReference>
<dbReference type="InterPro" id="IPR001214">
    <property type="entry name" value="SET_dom"/>
</dbReference>
<dbReference type="GO" id="GO:0003677">
    <property type="term" value="F:DNA binding"/>
    <property type="evidence" value="ECO:0007669"/>
    <property type="project" value="InterPro"/>
</dbReference>
<feature type="compositionally biased region" description="Low complexity" evidence="14">
    <location>
        <begin position="587"/>
        <end position="599"/>
    </location>
</feature>